<evidence type="ECO:0000313" key="2">
    <source>
        <dbReference type="Proteomes" id="UP000325182"/>
    </source>
</evidence>
<sequence>MHDMYRDMVTVEDENGQREDYTVEALFEMKGVSYAMLKSDQSNHTIVMKVEEEGNDQYLVSIKNDEDVDSILDAYQVAVEGTENLETDTHL</sequence>
<comment type="caution">
    <text evidence="1">The sequence shown here is derived from an EMBL/GenBank/DDBJ whole genome shotgun (WGS) entry which is preliminary data.</text>
</comment>
<dbReference type="InterPro" id="IPR009711">
    <property type="entry name" value="UPF0473"/>
</dbReference>
<dbReference type="RefSeq" id="WP_148953806.1">
    <property type="nucleotide sequence ID" value="NZ_VTEG01000005.1"/>
</dbReference>
<dbReference type="Pfam" id="PF06949">
    <property type="entry name" value="DUF1292"/>
    <property type="match status" value="1"/>
</dbReference>
<evidence type="ECO:0000313" key="1">
    <source>
        <dbReference type="EMBL" id="TYR99624.1"/>
    </source>
</evidence>
<gene>
    <name evidence="1" type="ORF">FZC84_10370</name>
</gene>
<name>A0A5D4MCN4_9BACI</name>
<protein>
    <submittedName>
        <fullName evidence="1">DUF1292 domain-containing protein</fullName>
    </submittedName>
</protein>
<organism evidence="1 2">
    <name type="scientific">Rossellomorea vietnamensis</name>
    <dbReference type="NCBI Taxonomy" id="218284"/>
    <lineage>
        <taxon>Bacteria</taxon>
        <taxon>Bacillati</taxon>
        <taxon>Bacillota</taxon>
        <taxon>Bacilli</taxon>
        <taxon>Bacillales</taxon>
        <taxon>Bacillaceae</taxon>
        <taxon>Rossellomorea</taxon>
    </lineage>
</organism>
<dbReference type="EMBL" id="VTEG01000005">
    <property type="protein sequence ID" value="TYR99624.1"/>
    <property type="molecule type" value="Genomic_DNA"/>
</dbReference>
<reference evidence="1 2" key="1">
    <citation type="submission" date="2019-08" db="EMBL/GenBank/DDBJ databases">
        <title>Bacillus genomes from the desert of Cuatro Cienegas, Coahuila.</title>
        <authorList>
            <person name="Olmedo-Alvarez G."/>
        </authorList>
    </citation>
    <scope>NUCLEOTIDE SEQUENCE [LARGE SCALE GENOMIC DNA]</scope>
    <source>
        <strain evidence="1 2">CH128b_4D</strain>
    </source>
</reference>
<proteinExistence type="predicted"/>
<dbReference type="AlphaFoldDB" id="A0A5D4MCN4"/>
<dbReference type="Proteomes" id="UP000325182">
    <property type="component" value="Unassembled WGS sequence"/>
</dbReference>
<accession>A0A5D4MCN4</accession>